<evidence type="ECO:0000259" key="2">
    <source>
        <dbReference type="Pfam" id="PF20467"/>
    </source>
</evidence>
<dbReference type="EMBL" id="JAKIKU010000026">
    <property type="protein sequence ID" value="MCL1047959.1"/>
    <property type="molecule type" value="Genomic_DNA"/>
</dbReference>
<comment type="caution">
    <text evidence="3">The sequence shown here is derived from an EMBL/GenBank/DDBJ whole genome shotgun (WGS) entry which is preliminary data.</text>
</comment>
<evidence type="ECO:0000313" key="3">
    <source>
        <dbReference type="EMBL" id="MCL1047959.1"/>
    </source>
</evidence>
<evidence type="ECO:0000259" key="1">
    <source>
        <dbReference type="Pfam" id="PF20466"/>
    </source>
</evidence>
<feature type="domain" description="MmeI-like target recognition" evidence="1">
    <location>
        <begin position="1"/>
        <end position="31"/>
    </location>
</feature>
<dbReference type="Pfam" id="PF20467">
    <property type="entry name" value="MmeI_C"/>
    <property type="match status" value="1"/>
</dbReference>
<dbReference type="Pfam" id="PF20466">
    <property type="entry name" value="MmeI_TRD"/>
    <property type="match status" value="1"/>
</dbReference>
<sequence>MHNAFMRLTAGRMKSDYSYSNTIVYNNIPYPLDANDESNKAVIAKEAIGLAAQAVLDARKLYQDISENAPMLAKLYNTYMIDPYPELTKAHIALDKAVDKAYGYKGKGDDASRVELLLKKIADA</sequence>
<protein>
    <submittedName>
        <fullName evidence="3">Uncharacterized protein</fullName>
    </submittedName>
</protein>
<organism evidence="3 4">
    <name type="scientific">Shewanella electrodiphila</name>
    <dbReference type="NCBI Taxonomy" id="934143"/>
    <lineage>
        <taxon>Bacteria</taxon>
        <taxon>Pseudomonadati</taxon>
        <taxon>Pseudomonadota</taxon>
        <taxon>Gammaproteobacteria</taxon>
        <taxon>Alteromonadales</taxon>
        <taxon>Shewanellaceae</taxon>
        <taxon>Shewanella</taxon>
    </lineage>
</organism>
<dbReference type="Proteomes" id="UP001202134">
    <property type="component" value="Unassembled WGS sequence"/>
</dbReference>
<feature type="domain" description="MmeI-like C-terminal" evidence="2">
    <location>
        <begin position="45"/>
        <end position="120"/>
    </location>
</feature>
<dbReference type="InterPro" id="IPR046818">
    <property type="entry name" value="MmeI_C"/>
</dbReference>
<name>A0ABT0KVZ9_9GAMM</name>
<gene>
    <name evidence="3" type="ORF">L2737_21910</name>
</gene>
<proteinExistence type="predicted"/>
<keyword evidence="4" id="KW-1185">Reference proteome</keyword>
<reference evidence="3 4" key="1">
    <citation type="submission" date="2022-01" db="EMBL/GenBank/DDBJ databases">
        <title>Whole genome-based taxonomy of the Shewanellaceae.</title>
        <authorList>
            <person name="Martin-Rodriguez A.J."/>
        </authorList>
    </citation>
    <scope>NUCLEOTIDE SEQUENCE [LARGE SCALE GENOMIC DNA]</scope>
    <source>
        <strain evidence="3 4">DSM 24955</strain>
    </source>
</reference>
<dbReference type="InterPro" id="IPR046820">
    <property type="entry name" value="MmeI_TRD"/>
</dbReference>
<evidence type="ECO:0000313" key="4">
    <source>
        <dbReference type="Proteomes" id="UP001202134"/>
    </source>
</evidence>
<accession>A0ABT0KVZ9</accession>